<dbReference type="PANTHER" id="PTHR23090">
    <property type="entry name" value="NH 3 /GLUTAMINE-DEPENDENT NAD + SYNTHETASE"/>
    <property type="match status" value="1"/>
</dbReference>
<dbReference type="AlphaFoldDB" id="A0A644TU12"/>
<comment type="caution">
    <text evidence="9">The sequence shown here is derived from an EMBL/GenBank/DDBJ whole genome shotgun (WGS) entry which is preliminary data.</text>
</comment>
<keyword evidence="7" id="KW-0520">NAD</keyword>
<organism evidence="9">
    <name type="scientific">bioreactor metagenome</name>
    <dbReference type="NCBI Taxonomy" id="1076179"/>
    <lineage>
        <taxon>unclassified sequences</taxon>
        <taxon>metagenomes</taxon>
        <taxon>ecological metagenomes</taxon>
    </lineage>
</organism>
<dbReference type="EC" id="6.3.5.1" evidence="3"/>
<dbReference type="InterPro" id="IPR014445">
    <property type="entry name" value="Gln-dep_NAD_synthase"/>
</dbReference>
<dbReference type="CDD" id="cd07570">
    <property type="entry name" value="GAT_Gln-NAD-synth"/>
    <property type="match status" value="1"/>
</dbReference>
<evidence type="ECO:0000313" key="9">
    <source>
        <dbReference type="EMBL" id="MPL70434.1"/>
    </source>
</evidence>
<dbReference type="GO" id="GO:0003952">
    <property type="term" value="F:NAD+ synthase (glutamine-hydrolyzing) activity"/>
    <property type="evidence" value="ECO:0007669"/>
    <property type="project" value="UniProtKB-EC"/>
</dbReference>
<dbReference type="UniPathway" id="UPA00253">
    <property type="reaction ID" value="UER00334"/>
</dbReference>
<proteinExistence type="inferred from homology"/>
<dbReference type="InterPro" id="IPR003694">
    <property type="entry name" value="NAD_synthase"/>
</dbReference>
<dbReference type="Gene3D" id="3.60.110.10">
    <property type="entry name" value="Carbon-nitrogen hydrolase"/>
    <property type="match status" value="1"/>
</dbReference>
<dbReference type="InterPro" id="IPR022310">
    <property type="entry name" value="NAD/GMP_synthase"/>
</dbReference>
<keyword evidence="5" id="KW-0547">Nucleotide-binding</keyword>
<evidence type="ECO:0000256" key="1">
    <source>
        <dbReference type="ARBA" id="ARBA00005188"/>
    </source>
</evidence>
<evidence type="ECO:0000256" key="7">
    <source>
        <dbReference type="ARBA" id="ARBA00023027"/>
    </source>
</evidence>
<dbReference type="GO" id="GO:0004359">
    <property type="term" value="F:glutaminase activity"/>
    <property type="evidence" value="ECO:0007669"/>
    <property type="project" value="InterPro"/>
</dbReference>
<dbReference type="NCBIfam" id="TIGR00552">
    <property type="entry name" value="nadE"/>
    <property type="match status" value="1"/>
</dbReference>
<accession>A0A644TU12</accession>
<dbReference type="SUPFAM" id="SSF52402">
    <property type="entry name" value="Adenine nucleotide alpha hydrolases-like"/>
    <property type="match status" value="1"/>
</dbReference>
<sequence length="583" mass="62813">MIVCLAQMDSVIGDFAGNAARIAAMTKAALAGPGTSAKSDLIVFPELSLCGYPPMDLLDQEAFVEGSLKALRFLQKELPQGLAVAVGYVDKNREASGRSLVNAMAVIVGGKIVFTQEKTLLPTYDVFDEARYFEPAKTRKVFVHPKGRIGFAICEDFWWESPPNPSFKYTVDPVKELLDLNPDLLIVPSASPFVKGKLETRLRLARSRAREGGIPVLYCNAVGSNDSLVFDGRSFVVTPKGKPLAFCGWGESFLVFDSQAMRTEGCAEGIPFGPEDGNTAAGGRAFSPGMGEKNSSIEELHRAIIVGIQGYMAKSGFTKACLGLSGGIDSAIVAALAAEALGPENVQCIAMPSRFSSEGSINDSVELCRRLGMALERLPIETPFKAYLDLLAGPFAGQPFDLAEENLQARIRGALLMAWSNKFNALLLTTGNKSELAAGYCTLYGDMCGALAPIGDLYKTEVYDLAKHLNALAGADGRAEPIPLSVIEKAPSAELRQDQKDQDSLPPYDVLDGMLRLYIEDNASLDTIAAAGFDRGLASKVLAMVARAEYKRRQAAPVIKLSRRAFGIGRRLPLTRQVHETRI</sequence>
<gene>
    <name evidence="9" type="primary">nadE_7</name>
    <name evidence="9" type="ORF">SDC9_16190</name>
</gene>
<dbReference type="GO" id="GO:0009435">
    <property type="term" value="P:NAD+ biosynthetic process"/>
    <property type="evidence" value="ECO:0007669"/>
    <property type="project" value="UniProtKB-UniPathway"/>
</dbReference>
<comment type="similarity">
    <text evidence="2">In the C-terminal section; belongs to the NAD synthetase family.</text>
</comment>
<keyword evidence="4 9" id="KW-0436">Ligase</keyword>
<dbReference type="CDD" id="cd00553">
    <property type="entry name" value="NAD_synthase"/>
    <property type="match status" value="1"/>
</dbReference>
<dbReference type="InterPro" id="IPR003010">
    <property type="entry name" value="C-N_Hydrolase"/>
</dbReference>
<dbReference type="Gene3D" id="3.40.50.620">
    <property type="entry name" value="HUPs"/>
    <property type="match status" value="1"/>
</dbReference>
<keyword evidence="6" id="KW-0067">ATP-binding</keyword>
<name>A0A644TU12_9ZZZZ</name>
<dbReference type="PIRSF" id="PIRSF006630">
    <property type="entry name" value="NADS_GAT"/>
    <property type="match status" value="1"/>
</dbReference>
<dbReference type="GO" id="GO:0005524">
    <property type="term" value="F:ATP binding"/>
    <property type="evidence" value="ECO:0007669"/>
    <property type="project" value="UniProtKB-KW"/>
</dbReference>
<feature type="domain" description="CN hydrolase" evidence="8">
    <location>
        <begin position="1"/>
        <end position="260"/>
    </location>
</feature>
<protein>
    <recommendedName>
        <fullName evidence="3">NAD(+) synthase (glutamine-hydrolyzing)</fullName>
        <ecNumber evidence="3">6.3.5.1</ecNumber>
    </recommendedName>
</protein>
<evidence type="ECO:0000256" key="2">
    <source>
        <dbReference type="ARBA" id="ARBA00007145"/>
    </source>
</evidence>
<dbReference type="SUPFAM" id="SSF56317">
    <property type="entry name" value="Carbon-nitrogen hydrolase"/>
    <property type="match status" value="1"/>
</dbReference>
<dbReference type="PROSITE" id="PS50263">
    <property type="entry name" value="CN_HYDROLASE"/>
    <property type="match status" value="1"/>
</dbReference>
<dbReference type="NCBIfam" id="NF010588">
    <property type="entry name" value="PRK13981.1"/>
    <property type="match status" value="1"/>
</dbReference>
<evidence type="ECO:0000259" key="8">
    <source>
        <dbReference type="PROSITE" id="PS50263"/>
    </source>
</evidence>
<evidence type="ECO:0000256" key="5">
    <source>
        <dbReference type="ARBA" id="ARBA00022741"/>
    </source>
</evidence>
<evidence type="ECO:0000256" key="6">
    <source>
        <dbReference type="ARBA" id="ARBA00022840"/>
    </source>
</evidence>
<dbReference type="GO" id="GO:0005737">
    <property type="term" value="C:cytoplasm"/>
    <property type="evidence" value="ECO:0007669"/>
    <property type="project" value="InterPro"/>
</dbReference>
<dbReference type="EMBL" id="VSSQ01000053">
    <property type="protein sequence ID" value="MPL70434.1"/>
    <property type="molecule type" value="Genomic_DNA"/>
</dbReference>
<dbReference type="Pfam" id="PF00795">
    <property type="entry name" value="CN_hydrolase"/>
    <property type="match status" value="1"/>
</dbReference>
<dbReference type="InterPro" id="IPR036526">
    <property type="entry name" value="C-N_Hydrolase_sf"/>
</dbReference>
<dbReference type="PANTHER" id="PTHR23090:SF9">
    <property type="entry name" value="GLUTAMINE-DEPENDENT NAD(+) SYNTHETASE"/>
    <property type="match status" value="1"/>
</dbReference>
<evidence type="ECO:0000256" key="3">
    <source>
        <dbReference type="ARBA" id="ARBA00012743"/>
    </source>
</evidence>
<dbReference type="FunFam" id="3.40.50.620:FF:000106">
    <property type="entry name" value="Glutamine-dependent NAD(+) synthetase"/>
    <property type="match status" value="1"/>
</dbReference>
<dbReference type="HAMAP" id="MF_02090">
    <property type="entry name" value="NadE_glutamine_dep"/>
    <property type="match status" value="1"/>
</dbReference>
<reference evidence="9" key="1">
    <citation type="submission" date="2019-08" db="EMBL/GenBank/DDBJ databases">
        <authorList>
            <person name="Kucharzyk K."/>
            <person name="Murdoch R.W."/>
            <person name="Higgins S."/>
            <person name="Loffler F."/>
        </authorList>
    </citation>
    <scope>NUCLEOTIDE SEQUENCE</scope>
</reference>
<comment type="pathway">
    <text evidence="1">Cofactor biosynthesis; NAD(+) biosynthesis; NAD(+) from deamido-NAD(+) (L-Gln route): step 1/1.</text>
</comment>
<dbReference type="Pfam" id="PF02540">
    <property type="entry name" value="NAD_synthase"/>
    <property type="match status" value="1"/>
</dbReference>
<dbReference type="InterPro" id="IPR014729">
    <property type="entry name" value="Rossmann-like_a/b/a_fold"/>
</dbReference>
<evidence type="ECO:0000256" key="4">
    <source>
        <dbReference type="ARBA" id="ARBA00022598"/>
    </source>
</evidence>